<organism evidence="1 2">
    <name type="scientific">Ensete ventricosum</name>
    <name type="common">Abyssinian banana</name>
    <name type="synonym">Musa ensete</name>
    <dbReference type="NCBI Taxonomy" id="4639"/>
    <lineage>
        <taxon>Eukaryota</taxon>
        <taxon>Viridiplantae</taxon>
        <taxon>Streptophyta</taxon>
        <taxon>Embryophyta</taxon>
        <taxon>Tracheophyta</taxon>
        <taxon>Spermatophyta</taxon>
        <taxon>Magnoliopsida</taxon>
        <taxon>Liliopsida</taxon>
        <taxon>Zingiberales</taxon>
        <taxon>Musaceae</taxon>
        <taxon>Ensete</taxon>
    </lineage>
</organism>
<reference evidence="1 2" key="1">
    <citation type="journal article" date="2014" name="Agronomy (Basel)">
        <title>A Draft Genome Sequence for Ensete ventricosum, the Drought-Tolerant Tree Against Hunger.</title>
        <authorList>
            <person name="Harrison J."/>
            <person name="Moore K.A."/>
            <person name="Paszkiewicz K."/>
            <person name="Jones T."/>
            <person name="Grant M."/>
            <person name="Ambacheew D."/>
            <person name="Muzemil S."/>
            <person name="Studholme D.J."/>
        </authorList>
    </citation>
    <scope>NUCLEOTIDE SEQUENCE [LARGE SCALE GENOMIC DNA]</scope>
</reference>
<accession>A0A426Y997</accession>
<proteinExistence type="predicted"/>
<name>A0A426Y997_ENSVE</name>
<dbReference type="EMBL" id="AMZH03014051">
    <property type="protein sequence ID" value="RRT48295.1"/>
    <property type="molecule type" value="Genomic_DNA"/>
</dbReference>
<comment type="caution">
    <text evidence="1">The sequence shown here is derived from an EMBL/GenBank/DDBJ whole genome shotgun (WGS) entry which is preliminary data.</text>
</comment>
<dbReference type="Proteomes" id="UP000287651">
    <property type="component" value="Unassembled WGS sequence"/>
</dbReference>
<gene>
    <name evidence="1" type="ORF">B296_00012268</name>
</gene>
<evidence type="ECO:0000313" key="1">
    <source>
        <dbReference type="EMBL" id="RRT48295.1"/>
    </source>
</evidence>
<dbReference type="AlphaFoldDB" id="A0A426Y997"/>
<evidence type="ECO:0000313" key="2">
    <source>
        <dbReference type="Proteomes" id="UP000287651"/>
    </source>
</evidence>
<protein>
    <submittedName>
        <fullName evidence="1">Uncharacterized protein</fullName>
    </submittedName>
</protein>
<sequence length="105" mass="11641">MLWVDVLVVGTSRLAMFLGSPEGRFSESCGASSSRRYRTRGCLCESRGFNDAAREFYASRCLRRFLEPRSTRLSTGSAACTESMALRQTSLEIVEMAIDMVLGLT</sequence>